<sequence length="300" mass="31907">MADSPSHPQEQEQNKDIAPNQDQGLSGSRAEEQIAVLAGGINDVTDAINNQSNLIKKPDAGETVFINADDLDRLEFAFSLDEAAVNLNDVDLIITFADGAKIVLVEFGLLIAADLAPQLIFDGEITPGQDLLSSVGKYEVLEPDRKTFTSLKETSEVKAEEESEEEDQNTQSEAAADPQQEPAEQTLVDDKKGDSFKEFDRASIQEKVGVDDPGKFMEESSASAASSGLSNALPDSEIALRVLGFVEQSVSILSSGKTLIVGATAVSPADTNESYGVQSAIETIAGTGGDDVIYADNQDY</sequence>
<dbReference type="AlphaFoldDB" id="A0A3B0TSI7"/>
<feature type="compositionally biased region" description="Basic and acidic residues" evidence="1">
    <location>
        <begin position="149"/>
        <end position="160"/>
    </location>
</feature>
<feature type="non-terminal residue" evidence="2">
    <location>
        <position position="300"/>
    </location>
</feature>
<evidence type="ECO:0000313" key="2">
    <source>
        <dbReference type="EMBL" id="VAW16387.1"/>
    </source>
</evidence>
<name>A0A3B0TSI7_9ZZZZ</name>
<dbReference type="EMBL" id="UOEQ01000099">
    <property type="protein sequence ID" value="VAW16387.1"/>
    <property type="molecule type" value="Genomic_DNA"/>
</dbReference>
<proteinExistence type="predicted"/>
<gene>
    <name evidence="2" type="ORF">MNBD_ALPHA11-346</name>
</gene>
<feature type="compositionally biased region" description="Basic and acidic residues" evidence="1">
    <location>
        <begin position="188"/>
        <end position="218"/>
    </location>
</feature>
<organism evidence="2">
    <name type="scientific">hydrothermal vent metagenome</name>
    <dbReference type="NCBI Taxonomy" id="652676"/>
    <lineage>
        <taxon>unclassified sequences</taxon>
        <taxon>metagenomes</taxon>
        <taxon>ecological metagenomes</taxon>
    </lineage>
</organism>
<feature type="compositionally biased region" description="Low complexity" evidence="1">
    <location>
        <begin position="171"/>
        <end position="185"/>
    </location>
</feature>
<evidence type="ECO:0000256" key="1">
    <source>
        <dbReference type="SAM" id="MobiDB-lite"/>
    </source>
</evidence>
<accession>A0A3B0TSI7</accession>
<reference evidence="2" key="1">
    <citation type="submission" date="2018-06" db="EMBL/GenBank/DDBJ databases">
        <authorList>
            <person name="Zhirakovskaya E."/>
        </authorList>
    </citation>
    <scope>NUCLEOTIDE SEQUENCE</scope>
</reference>
<feature type="region of interest" description="Disordered" evidence="1">
    <location>
        <begin position="149"/>
        <end position="230"/>
    </location>
</feature>
<feature type="region of interest" description="Disordered" evidence="1">
    <location>
        <begin position="1"/>
        <end position="25"/>
    </location>
</feature>
<protein>
    <submittedName>
        <fullName evidence="2">Uncharacterized protein</fullName>
    </submittedName>
</protein>